<evidence type="ECO:0000259" key="8">
    <source>
        <dbReference type="PROSITE" id="PS51736"/>
    </source>
</evidence>
<dbReference type="InterPro" id="IPR036162">
    <property type="entry name" value="Resolvase-like_N_sf"/>
</dbReference>
<evidence type="ECO:0000256" key="3">
    <source>
        <dbReference type="ARBA" id="ARBA00023100"/>
    </source>
</evidence>
<dbReference type="Pfam" id="PF00239">
    <property type="entry name" value="Resolvase"/>
    <property type="match status" value="1"/>
</dbReference>
<dbReference type="Gene3D" id="3.40.50.1390">
    <property type="entry name" value="Resolvase, N-terminal catalytic domain"/>
    <property type="match status" value="1"/>
</dbReference>
<dbReference type="InterPro" id="IPR006118">
    <property type="entry name" value="Recombinase_CS"/>
</dbReference>
<dbReference type="Pfam" id="PF02796">
    <property type="entry name" value="HTH_7"/>
    <property type="match status" value="1"/>
</dbReference>
<feature type="domain" description="Resolvase/invertase-type recombinase catalytic" evidence="8">
    <location>
        <begin position="18"/>
        <end position="151"/>
    </location>
</feature>
<dbReference type="SMART" id="SM00857">
    <property type="entry name" value="Resolvase"/>
    <property type="match status" value="1"/>
</dbReference>
<dbReference type="SUPFAM" id="SSF53041">
    <property type="entry name" value="Resolvase-like"/>
    <property type="match status" value="1"/>
</dbReference>
<dbReference type="CDD" id="cd03768">
    <property type="entry name" value="SR_ResInv"/>
    <property type="match status" value="1"/>
</dbReference>
<evidence type="ECO:0000256" key="2">
    <source>
        <dbReference type="ARBA" id="ARBA00022908"/>
    </source>
</evidence>
<organism evidence="10 11">
    <name type="scientific">Bacteroides eggerthii</name>
    <dbReference type="NCBI Taxonomy" id="28111"/>
    <lineage>
        <taxon>Bacteria</taxon>
        <taxon>Pseudomonadati</taxon>
        <taxon>Bacteroidota</taxon>
        <taxon>Bacteroidia</taxon>
        <taxon>Bacteroidales</taxon>
        <taxon>Bacteroidaceae</taxon>
        <taxon>Bacteroides</taxon>
    </lineage>
</organism>
<comment type="similarity">
    <text evidence="1">Belongs to the site-specific recombinase resolvase family.</text>
</comment>
<sequence length="216" mass="24518">MYVPLTYRHIIFARKIKMRYGYARVSTPEQCLNLQLDALRSYGVDLICEEKISGKNKIKPVLDALIAQLKSGDQLVVWKLDRLGRRTSELMILQESLEKRNVSLISLTENLDTSTPIGKFAFHILCCVAEMERNIISERTKAGLISAKALGRSGGRPTGLTTQARTTAKLAVREYTKYLKDKDRTIDDICRIVGISRATLYKYLKLEGVIIEHKKK</sequence>
<dbReference type="PANTHER" id="PTHR30461:SF2">
    <property type="entry name" value="SERINE RECOMBINASE PINE-RELATED"/>
    <property type="match status" value="1"/>
</dbReference>
<evidence type="ECO:0000313" key="10">
    <source>
        <dbReference type="EMBL" id="RYT69270.1"/>
    </source>
</evidence>
<protein>
    <submittedName>
        <fullName evidence="10">Recombinase family protein</fullName>
    </submittedName>
</protein>
<dbReference type="PROSITE" id="PS51736">
    <property type="entry name" value="RECOMBINASES_3"/>
    <property type="match status" value="1"/>
</dbReference>
<evidence type="ECO:0000256" key="4">
    <source>
        <dbReference type="ARBA" id="ARBA00023125"/>
    </source>
</evidence>
<evidence type="ECO:0000256" key="6">
    <source>
        <dbReference type="PIRSR" id="PIRSR606118-50"/>
    </source>
</evidence>
<reference evidence="10 11" key="2">
    <citation type="journal article" date="2019" name="Science, e1252229">
        <title>Invertible promoters mediate bacterial phase variation, antibiotic resistance, and host adaptation in the gut.</title>
        <authorList>
            <person name="Jiang X."/>
            <person name="Hall A.B."/>
            <person name="Arthur T.D."/>
            <person name="Plichta D.R."/>
            <person name="Covington C.T."/>
            <person name="Poyet M."/>
            <person name="Crothers J."/>
            <person name="Moses P.L."/>
            <person name="Tolonen A.C."/>
            <person name="Vlamakis H."/>
            <person name="Alm E.J."/>
            <person name="Xavier R.J."/>
        </authorList>
    </citation>
    <scope>NUCLEOTIDE SEQUENCE [LARGE SCALE GENOMIC DNA]</scope>
    <source>
        <strain evidence="11">bj_0095</strain>
        <strain evidence="10">Bj_0095</strain>
    </source>
</reference>
<keyword evidence="3" id="KW-0230">DNA invertase</keyword>
<evidence type="ECO:0000256" key="5">
    <source>
        <dbReference type="ARBA" id="ARBA00023172"/>
    </source>
</evidence>
<dbReference type="EMBL" id="VVZX01000035">
    <property type="protein sequence ID" value="KAA5269350.1"/>
    <property type="molecule type" value="Genomic_DNA"/>
</dbReference>
<gene>
    <name evidence="10" type="ORF">EAJ03_17490</name>
    <name evidence="9" type="ORF">F2Z23_17900</name>
</gene>
<feature type="active site" description="O-(5'-phospho-DNA)-serine intermediate" evidence="6 7">
    <location>
        <position position="26"/>
    </location>
</feature>
<dbReference type="AlphaFoldDB" id="A0A4V1YSE2"/>
<dbReference type="PANTHER" id="PTHR30461">
    <property type="entry name" value="DNA-INVERTASE FROM LAMBDOID PROPHAGE"/>
    <property type="match status" value="1"/>
</dbReference>
<evidence type="ECO:0000256" key="7">
    <source>
        <dbReference type="PROSITE-ProRule" id="PRU10137"/>
    </source>
</evidence>
<evidence type="ECO:0000313" key="12">
    <source>
        <dbReference type="Proteomes" id="UP000335496"/>
    </source>
</evidence>
<dbReference type="GO" id="GO:0000150">
    <property type="term" value="F:DNA strand exchange activity"/>
    <property type="evidence" value="ECO:0007669"/>
    <property type="project" value="UniProtKB-KW"/>
</dbReference>
<keyword evidence="12" id="KW-1185">Reference proteome</keyword>
<dbReference type="Proteomes" id="UP000335496">
    <property type="component" value="Unassembled WGS sequence"/>
</dbReference>
<keyword evidence="5" id="KW-0233">DNA recombination</keyword>
<reference evidence="9 12" key="1">
    <citation type="journal article" date="2019" name="Nat. Med.">
        <title>A library of human gut bacterial isolates paired with longitudinal multiomics data enables mechanistic microbiome research.</title>
        <authorList>
            <person name="Poyet M."/>
            <person name="Groussin M."/>
            <person name="Gibbons S.M."/>
            <person name="Avila-Pacheco J."/>
            <person name="Jiang X."/>
            <person name="Kearney S.M."/>
            <person name="Perrotta A.R."/>
            <person name="Berdy B."/>
            <person name="Zhao S."/>
            <person name="Lieberman T.D."/>
            <person name="Swanson P.K."/>
            <person name="Smith M."/>
            <person name="Roesemann S."/>
            <person name="Alexander J.E."/>
            <person name="Rich S.A."/>
            <person name="Livny J."/>
            <person name="Vlamakis H."/>
            <person name="Clish C."/>
            <person name="Bullock K."/>
            <person name="Deik A."/>
            <person name="Scott J."/>
            <person name="Pierce K.A."/>
            <person name="Xavier R.J."/>
            <person name="Alm E.J."/>
        </authorList>
    </citation>
    <scope>NUCLEOTIDE SEQUENCE [LARGE SCALE GENOMIC DNA]</scope>
    <source>
        <strain evidence="9 12">BIOML-A1</strain>
    </source>
</reference>
<dbReference type="PROSITE" id="PS00398">
    <property type="entry name" value="RECOMBINASES_2"/>
    <property type="match status" value="1"/>
</dbReference>
<dbReference type="GO" id="GO:0015074">
    <property type="term" value="P:DNA integration"/>
    <property type="evidence" value="ECO:0007669"/>
    <property type="project" value="UniProtKB-KW"/>
</dbReference>
<dbReference type="RefSeq" id="WP_130089189.1">
    <property type="nucleotide sequence ID" value="NZ_RCXL01000037.1"/>
</dbReference>
<dbReference type="PROSITE" id="PS00397">
    <property type="entry name" value="RECOMBINASES_1"/>
    <property type="match status" value="1"/>
</dbReference>
<evidence type="ECO:0000313" key="9">
    <source>
        <dbReference type="EMBL" id="KAA5269350.1"/>
    </source>
</evidence>
<name>A0A4V1YSE2_9BACE</name>
<evidence type="ECO:0000313" key="11">
    <source>
        <dbReference type="Proteomes" id="UP000291917"/>
    </source>
</evidence>
<dbReference type="EMBL" id="RCXL01000037">
    <property type="protein sequence ID" value="RYT69270.1"/>
    <property type="molecule type" value="Genomic_DNA"/>
</dbReference>
<accession>A0A4V1YSE2</accession>
<dbReference type="InterPro" id="IPR006119">
    <property type="entry name" value="Resolv_N"/>
</dbReference>
<comment type="caution">
    <text evidence="10">The sequence shown here is derived from an EMBL/GenBank/DDBJ whole genome shotgun (WGS) entry which is preliminary data.</text>
</comment>
<evidence type="ECO:0000256" key="1">
    <source>
        <dbReference type="ARBA" id="ARBA00009913"/>
    </source>
</evidence>
<dbReference type="GO" id="GO:0003677">
    <property type="term" value="F:DNA binding"/>
    <property type="evidence" value="ECO:0007669"/>
    <property type="project" value="UniProtKB-KW"/>
</dbReference>
<keyword evidence="2" id="KW-0229">DNA integration</keyword>
<dbReference type="InterPro" id="IPR050639">
    <property type="entry name" value="SSR_resolvase"/>
</dbReference>
<proteinExistence type="inferred from homology"/>
<dbReference type="InterPro" id="IPR006120">
    <property type="entry name" value="Resolvase_HTH_dom"/>
</dbReference>
<dbReference type="Gene3D" id="1.10.10.60">
    <property type="entry name" value="Homeodomain-like"/>
    <property type="match status" value="1"/>
</dbReference>
<dbReference type="Proteomes" id="UP000291917">
    <property type="component" value="Unassembled WGS sequence"/>
</dbReference>
<dbReference type="FunFam" id="3.40.50.1390:FF:000001">
    <property type="entry name" value="DNA recombinase"/>
    <property type="match status" value="1"/>
</dbReference>
<keyword evidence="4" id="KW-0238">DNA-binding</keyword>